<feature type="region of interest" description="Disordered" evidence="1">
    <location>
        <begin position="150"/>
        <end position="192"/>
    </location>
</feature>
<dbReference type="Proteomes" id="UP000440578">
    <property type="component" value="Unassembled WGS sequence"/>
</dbReference>
<evidence type="ECO:0000313" key="2">
    <source>
        <dbReference type="EMBL" id="KAF0304787.1"/>
    </source>
</evidence>
<feature type="compositionally biased region" description="Basic and acidic residues" evidence="1">
    <location>
        <begin position="771"/>
        <end position="791"/>
    </location>
</feature>
<dbReference type="Gene3D" id="2.30.29.30">
    <property type="entry name" value="Pleckstrin-homology domain (PH domain)/Phosphotyrosine-binding domain (PTB)"/>
    <property type="match status" value="1"/>
</dbReference>
<accession>A0A6A4WAF1</accession>
<name>A0A6A4WAF1_AMPAM</name>
<feature type="compositionally biased region" description="Basic and acidic residues" evidence="1">
    <location>
        <begin position="813"/>
        <end position="829"/>
    </location>
</feature>
<comment type="caution">
    <text evidence="2">The sequence shown here is derived from an EMBL/GenBank/DDBJ whole genome shotgun (WGS) entry which is preliminary data.</text>
</comment>
<feature type="compositionally biased region" description="Acidic residues" evidence="1">
    <location>
        <begin position="748"/>
        <end position="770"/>
    </location>
</feature>
<evidence type="ECO:0008006" key="4">
    <source>
        <dbReference type="Google" id="ProtNLM"/>
    </source>
</evidence>
<protein>
    <recommendedName>
        <fullName evidence="4">PH domain-containing protein</fullName>
    </recommendedName>
</protein>
<feature type="region of interest" description="Disordered" evidence="1">
    <location>
        <begin position="525"/>
        <end position="586"/>
    </location>
</feature>
<evidence type="ECO:0000313" key="3">
    <source>
        <dbReference type="Proteomes" id="UP000440578"/>
    </source>
</evidence>
<feature type="region of interest" description="Disordered" evidence="1">
    <location>
        <begin position="743"/>
        <end position="873"/>
    </location>
</feature>
<dbReference type="OrthoDB" id="410721at2759"/>
<dbReference type="AlphaFoldDB" id="A0A6A4WAF1"/>
<dbReference type="SUPFAM" id="SSF50729">
    <property type="entry name" value="PH domain-like"/>
    <property type="match status" value="1"/>
</dbReference>
<reference evidence="2 3" key="1">
    <citation type="submission" date="2019-07" db="EMBL/GenBank/DDBJ databases">
        <title>Draft genome assembly of a fouling barnacle, Amphibalanus amphitrite (Darwin, 1854): The first reference genome for Thecostraca.</title>
        <authorList>
            <person name="Kim W."/>
        </authorList>
    </citation>
    <scope>NUCLEOTIDE SEQUENCE [LARGE SCALE GENOMIC DNA]</scope>
    <source>
        <strain evidence="2">SNU_AA5</strain>
        <tissue evidence="2">Soma without cirri and trophi</tissue>
    </source>
</reference>
<feature type="compositionally biased region" description="Low complexity" evidence="1">
    <location>
        <begin position="636"/>
        <end position="646"/>
    </location>
</feature>
<feature type="compositionally biased region" description="Polar residues" evidence="1">
    <location>
        <begin position="536"/>
        <end position="555"/>
    </location>
</feature>
<feature type="compositionally biased region" description="Basic and acidic residues" evidence="1">
    <location>
        <begin position="150"/>
        <end position="159"/>
    </location>
</feature>
<feature type="compositionally biased region" description="Polar residues" evidence="1">
    <location>
        <begin position="569"/>
        <end position="579"/>
    </location>
</feature>
<dbReference type="InterPro" id="IPR011993">
    <property type="entry name" value="PH-like_dom_sf"/>
</dbReference>
<feature type="region of interest" description="Disordered" evidence="1">
    <location>
        <begin position="636"/>
        <end position="659"/>
    </location>
</feature>
<feature type="region of interest" description="Disordered" evidence="1">
    <location>
        <begin position="666"/>
        <end position="685"/>
    </location>
</feature>
<proteinExistence type="predicted"/>
<keyword evidence="3" id="KW-1185">Reference proteome</keyword>
<evidence type="ECO:0000256" key="1">
    <source>
        <dbReference type="SAM" id="MobiDB-lite"/>
    </source>
</evidence>
<sequence length="909" mass="99627">MLTSDPHQPVSLSERRWVHADEVAMRRGRQWRPCYLVLLSDLVLIAQRNRQVVFVTEPPLMLVDVIQHTFNVKKKETEFQLTVPAAGGGHRKPRCLAFRAPNLEAKLAWEDQVHKQMSLMRASQSSGSLASQRSVSCDALIETYKFEDLKPAEPHGAERGRRRSSSPPTSDRRLSTSSGSHVLPAPVKRQRPDTLRARLFGAPARPRPLNVKKLSASAKCCQYLSSLNVPAGERGRVTPVFEREGDMTIADFVKKRQKVLFDVQSADSADGAFETFLLDDELSSNSVTPPPPGSRHVSYGCVNVVRYRGAPPPPRRCRPQYNPYLDDRIEQDYPELPTARDGADDDRWTAETTILEPTVLRDDLTELEDSAYLSRSDELLERHSQKVLSTALSSSLSSLARRAGSIPSSLDRSEVRADPADPPLACRSEEVLPAFRCDDVDEQGASTTGVTGALLTRHGTSCDLVTDVSHGYVPCARRGATKALQRPYGQLVARQVAAFERQAGAAAPAAPVPRATSLGALWQVPPERGSADLSPATPSSRGSYLTSGSPATSASACDLDSTGEDATLAPSSGDSQNSLFGGLPDLEDEVAPDLTLELADGYRTQTDRLMPLSDIEEITEELDGFVSGSDILSPISEEASSSSAPQEPSPPERDSFLRPVPRKRQTQIKCDVNQQQDHQASEHMRNKVRMWANGIDVIPYSGPKTSRRHGEDGCYRTTEGVVANTGQPSVERALEVITDSFRGIGSEDQPDEEEADAAEIQVPDDLESPEDQTHESPVREEAPSHRTDKSGPAESPRLVASIRSLLRHLSPVTERRRQEGDHRDTHDGHQAPTRAKRFPKFWSHHSRRDRKSEPISTHDSAHHGSHVSRSGKLTILTRQRPFTMATVSQMAAPEGHAAGRIAVLPSGAL</sequence>
<organism evidence="2 3">
    <name type="scientific">Amphibalanus amphitrite</name>
    <name type="common">Striped barnacle</name>
    <name type="synonym">Balanus amphitrite</name>
    <dbReference type="NCBI Taxonomy" id="1232801"/>
    <lineage>
        <taxon>Eukaryota</taxon>
        <taxon>Metazoa</taxon>
        <taxon>Ecdysozoa</taxon>
        <taxon>Arthropoda</taxon>
        <taxon>Crustacea</taxon>
        <taxon>Multicrustacea</taxon>
        <taxon>Cirripedia</taxon>
        <taxon>Thoracica</taxon>
        <taxon>Thoracicalcarea</taxon>
        <taxon>Balanomorpha</taxon>
        <taxon>Balanoidea</taxon>
        <taxon>Balanidae</taxon>
        <taxon>Amphibalaninae</taxon>
        <taxon>Amphibalanus</taxon>
    </lineage>
</organism>
<dbReference type="EMBL" id="VIIS01000812">
    <property type="protein sequence ID" value="KAF0304787.1"/>
    <property type="molecule type" value="Genomic_DNA"/>
</dbReference>
<gene>
    <name evidence="2" type="ORF">FJT64_023487</name>
</gene>
<feature type="compositionally biased region" description="Basic residues" evidence="1">
    <location>
        <begin position="834"/>
        <end position="849"/>
    </location>
</feature>